<sequence length="64" mass="6897">MTNDLEFCVRTALEFGELSPAMQARIADLVASGSLSQRDRMLLSLLEDAIGDGCIRQLSAPISV</sequence>
<dbReference type="KEGG" id="theu:HPC62_02345"/>
<keyword evidence="2" id="KW-1185">Reference proteome</keyword>
<reference evidence="1 2" key="1">
    <citation type="submission" date="2020-05" db="EMBL/GenBank/DDBJ databases">
        <title>Complete genome sequence of of a novel Thermoleptolyngbya strain isolated from hot springs of Ganzi, Sichuan China.</title>
        <authorList>
            <person name="Tang J."/>
            <person name="Daroch M."/>
            <person name="Li L."/>
            <person name="Waleron K."/>
            <person name="Waleron M."/>
            <person name="Waleron M."/>
        </authorList>
    </citation>
    <scope>NUCLEOTIDE SEQUENCE [LARGE SCALE GENOMIC DNA]</scope>
    <source>
        <strain evidence="1 2">PKUAC-SCTA183</strain>
    </source>
</reference>
<name>A0A6M8B8V0_9CYAN</name>
<proteinExistence type="predicted"/>
<organism evidence="1 2">
    <name type="scientific">Thermoleptolyngbya sichuanensis A183</name>
    <dbReference type="NCBI Taxonomy" id="2737172"/>
    <lineage>
        <taxon>Bacteria</taxon>
        <taxon>Bacillati</taxon>
        <taxon>Cyanobacteriota</taxon>
        <taxon>Cyanophyceae</taxon>
        <taxon>Oculatellales</taxon>
        <taxon>Oculatellaceae</taxon>
        <taxon>Thermoleptolyngbya</taxon>
        <taxon>Thermoleptolyngbya sichuanensis</taxon>
    </lineage>
</organism>
<dbReference type="AlphaFoldDB" id="A0A6M8B8V0"/>
<dbReference type="RefSeq" id="WP_172353581.1">
    <property type="nucleotide sequence ID" value="NZ_CP053661.1"/>
</dbReference>
<evidence type="ECO:0000313" key="1">
    <source>
        <dbReference type="EMBL" id="QKD81167.1"/>
    </source>
</evidence>
<protein>
    <submittedName>
        <fullName evidence="1">Uncharacterized protein</fullName>
    </submittedName>
</protein>
<dbReference type="Proteomes" id="UP000505210">
    <property type="component" value="Chromosome"/>
</dbReference>
<dbReference type="EMBL" id="CP053661">
    <property type="protein sequence ID" value="QKD81167.1"/>
    <property type="molecule type" value="Genomic_DNA"/>
</dbReference>
<gene>
    <name evidence="1" type="ORF">HPC62_02345</name>
</gene>
<evidence type="ECO:0000313" key="2">
    <source>
        <dbReference type="Proteomes" id="UP000505210"/>
    </source>
</evidence>
<accession>A0A6M8B8V0</accession>